<dbReference type="EMBL" id="CAJNNW010025127">
    <property type="protein sequence ID" value="CAE8675690.1"/>
    <property type="molecule type" value="Genomic_DNA"/>
</dbReference>
<proteinExistence type="predicted"/>
<evidence type="ECO:0000256" key="1">
    <source>
        <dbReference type="SAM" id="MobiDB-lite"/>
    </source>
</evidence>
<evidence type="ECO:0000313" key="2">
    <source>
        <dbReference type="EMBL" id="CAE8675690.1"/>
    </source>
</evidence>
<evidence type="ECO:0000313" key="3">
    <source>
        <dbReference type="Proteomes" id="UP000626109"/>
    </source>
</evidence>
<organism evidence="2 3">
    <name type="scientific">Polarella glacialis</name>
    <name type="common">Dinoflagellate</name>
    <dbReference type="NCBI Taxonomy" id="89957"/>
    <lineage>
        <taxon>Eukaryota</taxon>
        <taxon>Sar</taxon>
        <taxon>Alveolata</taxon>
        <taxon>Dinophyceae</taxon>
        <taxon>Suessiales</taxon>
        <taxon>Suessiaceae</taxon>
        <taxon>Polarella</taxon>
    </lineage>
</organism>
<gene>
    <name evidence="2" type="ORF">PGLA2088_LOCUS19497</name>
</gene>
<comment type="caution">
    <text evidence="2">The sequence shown here is derived from an EMBL/GenBank/DDBJ whole genome shotgun (WGS) entry which is preliminary data.</text>
</comment>
<dbReference type="Proteomes" id="UP000626109">
    <property type="component" value="Unassembled WGS sequence"/>
</dbReference>
<feature type="compositionally biased region" description="Basic and acidic residues" evidence="1">
    <location>
        <begin position="16"/>
        <end position="28"/>
    </location>
</feature>
<protein>
    <submittedName>
        <fullName evidence="2">Uncharacterized protein</fullName>
    </submittedName>
</protein>
<feature type="region of interest" description="Disordered" evidence="1">
    <location>
        <begin position="1"/>
        <end position="28"/>
    </location>
</feature>
<accession>A0A813JCT5</accession>
<reference evidence="2" key="1">
    <citation type="submission" date="2021-02" db="EMBL/GenBank/DDBJ databases">
        <authorList>
            <person name="Dougan E. K."/>
            <person name="Rhodes N."/>
            <person name="Thang M."/>
            <person name="Chan C."/>
        </authorList>
    </citation>
    <scope>NUCLEOTIDE SEQUENCE</scope>
</reference>
<dbReference type="AlphaFoldDB" id="A0A813JCT5"/>
<name>A0A813JCT5_POLGL</name>
<sequence length="175" mass="20578">MFVFDMAEGDSQANEDMPKDTTTEKMKEKGYMEDMTKAMIREKITEKGFNEDVPKDVSKDVSKELVVNDEVVKDDVSEEFEDAAAKWDKKRWNYNDIKQVTFYDVDLKKYTSTEFPQNLPMRTLFARYCFKMGVKVSQVHFSMWSETIFPDDAWQTLHAKHNIDIKDVVDVKRSQ</sequence>